<feature type="non-terminal residue" evidence="1">
    <location>
        <position position="1"/>
    </location>
</feature>
<accession>A0A0V0GMM9</accession>
<reference evidence="1" key="1">
    <citation type="submission" date="2015-12" db="EMBL/GenBank/DDBJ databases">
        <title>Gene expression during late stages of embryo sac development: a critical building block for successful pollen-pistil interactions.</title>
        <authorList>
            <person name="Liu Y."/>
            <person name="Joly V."/>
            <person name="Sabar M."/>
            <person name="Matton D.P."/>
        </authorList>
    </citation>
    <scope>NUCLEOTIDE SEQUENCE</scope>
</reference>
<proteinExistence type="predicted"/>
<dbReference type="AlphaFoldDB" id="A0A0V0GMM9"/>
<dbReference type="EMBL" id="GEDG01035729">
    <property type="protein sequence ID" value="JAP09069.1"/>
    <property type="molecule type" value="Transcribed_RNA"/>
</dbReference>
<protein>
    <submittedName>
        <fullName evidence="1">Putative ovule protein</fullName>
    </submittedName>
</protein>
<organism evidence="1">
    <name type="scientific">Solanum chacoense</name>
    <name type="common">Chaco potato</name>
    <dbReference type="NCBI Taxonomy" id="4108"/>
    <lineage>
        <taxon>Eukaryota</taxon>
        <taxon>Viridiplantae</taxon>
        <taxon>Streptophyta</taxon>
        <taxon>Embryophyta</taxon>
        <taxon>Tracheophyta</taxon>
        <taxon>Spermatophyta</taxon>
        <taxon>Magnoliopsida</taxon>
        <taxon>eudicotyledons</taxon>
        <taxon>Gunneridae</taxon>
        <taxon>Pentapetalae</taxon>
        <taxon>asterids</taxon>
        <taxon>lamiids</taxon>
        <taxon>Solanales</taxon>
        <taxon>Solanaceae</taxon>
        <taxon>Solanoideae</taxon>
        <taxon>Solaneae</taxon>
        <taxon>Solanum</taxon>
    </lineage>
</organism>
<evidence type="ECO:0000313" key="1">
    <source>
        <dbReference type="EMBL" id="JAP09069.1"/>
    </source>
</evidence>
<sequence length="68" mass="8008">ENRKACSKIFKRFPIQKHNYFLSAMLLGLPKSVVVLDSDPPKMHYFWRIQHVPLDIFVKSEQCSLSIM</sequence>
<name>A0A0V0GMM9_SOLCH</name>